<dbReference type="GO" id="GO:0016783">
    <property type="term" value="F:sulfurtransferase activity"/>
    <property type="evidence" value="ECO:0007669"/>
    <property type="project" value="InterPro"/>
</dbReference>
<evidence type="ECO:0000256" key="3">
    <source>
        <dbReference type="ARBA" id="ARBA00022490"/>
    </source>
</evidence>
<dbReference type="OrthoDB" id="9787483at2"/>
<dbReference type="RefSeq" id="WP_130597388.1">
    <property type="nucleotide sequence ID" value="NZ_CP036200.1"/>
</dbReference>
<evidence type="ECO:0000256" key="4">
    <source>
        <dbReference type="ARBA" id="ARBA00022679"/>
    </source>
</evidence>
<keyword evidence="4 5" id="KW-0808">Transferase</keyword>
<dbReference type="InterPro" id="IPR027396">
    <property type="entry name" value="DsrEFH-like"/>
</dbReference>
<dbReference type="KEGG" id="smai:EXU30_00890"/>
<dbReference type="Gene3D" id="3.40.1260.10">
    <property type="entry name" value="DsrEFH-like"/>
    <property type="match status" value="1"/>
</dbReference>
<dbReference type="GO" id="GO:1990228">
    <property type="term" value="C:sulfurtransferase complex"/>
    <property type="evidence" value="ECO:0007669"/>
    <property type="project" value="TreeGrafter"/>
</dbReference>
<dbReference type="PANTHER" id="PTHR34874:SF3">
    <property type="entry name" value="SULFURTRANSFERASE TUSD"/>
    <property type="match status" value="1"/>
</dbReference>
<dbReference type="FunFam" id="3.40.1260.10:FF:000001">
    <property type="entry name" value="Sulfurtransferase TusD"/>
    <property type="match status" value="1"/>
</dbReference>
<evidence type="ECO:0000313" key="5">
    <source>
        <dbReference type="EMBL" id="QBF81411.1"/>
    </source>
</evidence>
<reference evidence="5 6" key="1">
    <citation type="submission" date="2019-02" db="EMBL/GenBank/DDBJ databases">
        <title>Shewanella sp. D4-2 isolated from Dokdo Island.</title>
        <authorList>
            <person name="Baek K."/>
        </authorList>
    </citation>
    <scope>NUCLEOTIDE SEQUENCE [LARGE SCALE GENOMIC DNA]</scope>
    <source>
        <strain evidence="5 6">D4-2</strain>
    </source>
</reference>
<proteinExistence type="inferred from homology"/>
<comment type="similarity">
    <text evidence="2">Belongs to the DsrE/TusD family.</text>
</comment>
<name>A0A411PD15_9GAMM</name>
<dbReference type="PANTHER" id="PTHR34874">
    <property type="entry name" value="PROTEIN YCHN"/>
    <property type="match status" value="1"/>
</dbReference>
<dbReference type="SUPFAM" id="SSF75169">
    <property type="entry name" value="DsrEFH-like"/>
    <property type="match status" value="1"/>
</dbReference>
<evidence type="ECO:0000256" key="2">
    <source>
        <dbReference type="ARBA" id="ARBA00007067"/>
    </source>
</evidence>
<evidence type="ECO:0000256" key="1">
    <source>
        <dbReference type="ARBA" id="ARBA00004496"/>
    </source>
</evidence>
<dbReference type="GO" id="GO:0002143">
    <property type="term" value="P:tRNA wobble position uridine thiolation"/>
    <property type="evidence" value="ECO:0007669"/>
    <property type="project" value="TreeGrafter"/>
</dbReference>
<dbReference type="NCBIfam" id="NF001237">
    <property type="entry name" value="PRK00207.1"/>
    <property type="match status" value="1"/>
</dbReference>
<dbReference type="EMBL" id="CP036200">
    <property type="protein sequence ID" value="QBF81411.1"/>
    <property type="molecule type" value="Genomic_DNA"/>
</dbReference>
<dbReference type="NCBIfam" id="TIGR03012">
    <property type="entry name" value="sulf_tusD_dsrE"/>
    <property type="match status" value="1"/>
</dbReference>
<keyword evidence="6" id="KW-1185">Reference proteome</keyword>
<dbReference type="InterPro" id="IPR003787">
    <property type="entry name" value="Sulphur_relay_DsrE/F-like"/>
</dbReference>
<dbReference type="GO" id="GO:0097163">
    <property type="term" value="F:sulfur carrier activity"/>
    <property type="evidence" value="ECO:0007669"/>
    <property type="project" value="TreeGrafter"/>
</dbReference>
<organism evidence="5 6">
    <name type="scientific">Shewanella maritima</name>
    <dbReference type="NCBI Taxonomy" id="2520507"/>
    <lineage>
        <taxon>Bacteria</taxon>
        <taxon>Pseudomonadati</taxon>
        <taxon>Pseudomonadota</taxon>
        <taxon>Gammaproteobacteria</taxon>
        <taxon>Alteromonadales</taxon>
        <taxon>Shewanellaceae</taxon>
        <taxon>Shewanella</taxon>
    </lineage>
</organism>
<sequence>MSQFIIQVNGSVYGDQASFHALQFCQAVIAQGHQINQVFFYQDGVSNANVLACPPSDEPNLNALWREFAKAQSIPLINCVSAALRRGITSEQDAKENGLAQHNCDEQFMMGGLGELVTGIEKADRMVSF</sequence>
<dbReference type="AlphaFoldDB" id="A0A411PD15"/>
<dbReference type="Pfam" id="PF02635">
    <property type="entry name" value="DsrE"/>
    <property type="match status" value="1"/>
</dbReference>
<dbReference type="InterPro" id="IPR017463">
    <property type="entry name" value="Sulphur_relay_TusD/DsrE"/>
</dbReference>
<dbReference type="Proteomes" id="UP000291106">
    <property type="component" value="Chromosome"/>
</dbReference>
<evidence type="ECO:0000313" key="6">
    <source>
        <dbReference type="Proteomes" id="UP000291106"/>
    </source>
</evidence>
<comment type="subcellular location">
    <subcellularLocation>
        <location evidence="1">Cytoplasm</location>
    </subcellularLocation>
</comment>
<gene>
    <name evidence="5" type="primary">tusD</name>
    <name evidence="5" type="ORF">EXU30_00890</name>
</gene>
<keyword evidence="3" id="KW-0963">Cytoplasm</keyword>
<protein>
    <submittedName>
        <fullName evidence="5">Sulfurtransferase complex subunit TusD</fullName>
    </submittedName>
</protein>
<accession>A0A411PD15</accession>